<comment type="caution">
    <text evidence="1">The sequence shown here is derived from an EMBL/GenBank/DDBJ whole genome shotgun (WGS) entry which is preliminary data.</text>
</comment>
<sequence length="533" mass="61139">MAKLSVEQLDQIREIVYSDIPEGFIWCYYFIAYENPRTGEAYPLPKHCIKLIVKFYEAKKKGMHFAIEAFRESLKTTVFSILMPVYQIGLHPELETIIVQASDGMAKQNTGEIAKIIKSNKGFRALFPNVRPDPKKWGAEGYDVVNADLDYSDFLRRGSKTPSIMGVGYKGANVQGHHPRMFGILDDINNSRNSRLPREMMAVNAAVQNEIQPAFKSAMNIDVFTPWRDGDVGDINSQRENTLHVRVPIFKLDENGQLTDEPVWDDVWDPVAKKALNNGWPIERIELERANMLPHVWARMYLLDRKGAQGNVLKESYIHYENAEDIPANIPVYITIDYASVAKDQILKGRDYFALSVVGHHPNDYLILLDGVRKHVDYAEAQQIALSYGEDYQKQGRLIRMGIEKQGKGEDFGNEIMRLASWRVKLLTPSNKSKNFRIENELATLMFNRRLRITSEKNNYVGHYIDEYLSWDGLGTYPNDCLDSVYYSCLLAKGFIKWADDTGLYGSPIKRIVQKNPLHRFARRSRNARKQTA</sequence>
<evidence type="ECO:0000313" key="1">
    <source>
        <dbReference type="EMBL" id="KKN56362.1"/>
    </source>
</evidence>
<protein>
    <recommendedName>
        <fullName evidence="2">Terminase large subunit gp17-like C-terminal domain-containing protein</fullName>
    </recommendedName>
</protein>
<reference evidence="1" key="1">
    <citation type="journal article" date="2015" name="Nature">
        <title>Complex archaea that bridge the gap between prokaryotes and eukaryotes.</title>
        <authorList>
            <person name="Spang A."/>
            <person name="Saw J.H."/>
            <person name="Jorgensen S.L."/>
            <person name="Zaremba-Niedzwiedzka K."/>
            <person name="Martijn J."/>
            <person name="Lind A.E."/>
            <person name="van Eijk R."/>
            <person name="Schleper C."/>
            <person name="Guy L."/>
            <person name="Ettema T.J."/>
        </authorList>
    </citation>
    <scope>NUCLEOTIDE SEQUENCE</scope>
</reference>
<name>A0A0F9S2A7_9ZZZZ</name>
<accession>A0A0F9S2A7</accession>
<dbReference type="AlphaFoldDB" id="A0A0F9S2A7"/>
<dbReference type="EMBL" id="LAZR01000846">
    <property type="protein sequence ID" value="KKN56362.1"/>
    <property type="molecule type" value="Genomic_DNA"/>
</dbReference>
<organism evidence="1">
    <name type="scientific">marine sediment metagenome</name>
    <dbReference type="NCBI Taxonomy" id="412755"/>
    <lineage>
        <taxon>unclassified sequences</taxon>
        <taxon>metagenomes</taxon>
        <taxon>ecological metagenomes</taxon>
    </lineage>
</organism>
<gene>
    <name evidence="1" type="ORF">LCGC14_0572730</name>
</gene>
<proteinExistence type="predicted"/>
<evidence type="ECO:0008006" key="2">
    <source>
        <dbReference type="Google" id="ProtNLM"/>
    </source>
</evidence>